<dbReference type="InterPro" id="IPR015920">
    <property type="entry name" value="Cellobiose_DH-like_cyt"/>
</dbReference>
<evidence type="ECO:0000259" key="2">
    <source>
        <dbReference type="Pfam" id="PF16010"/>
    </source>
</evidence>
<gene>
    <name evidence="3" type="ORF">SBRCBS47491_000536</name>
</gene>
<keyword evidence="4" id="KW-1185">Reference proteome</keyword>
<dbReference type="Proteomes" id="UP001642406">
    <property type="component" value="Unassembled WGS sequence"/>
</dbReference>
<dbReference type="SUPFAM" id="SSF49344">
    <property type="entry name" value="CBD9-like"/>
    <property type="match status" value="1"/>
</dbReference>
<keyword evidence="1" id="KW-0732">Signal</keyword>
<reference evidence="3 4" key="1">
    <citation type="submission" date="2024-01" db="EMBL/GenBank/DDBJ databases">
        <authorList>
            <person name="Allen C."/>
            <person name="Tagirdzhanova G."/>
        </authorList>
    </citation>
    <scope>NUCLEOTIDE SEQUENCE [LARGE SCALE GENOMIC DNA]</scope>
</reference>
<accession>A0ABP0AR26</accession>
<evidence type="ECO:0000256" key="1">
    <source>
        <dbReference type="SAM" id="SignalP"/>
    </source>
</evidence>
<dbReference type="Pfam" id="PF16010">
    <property type="entry name" value="CDH-cyt"/>
    <property type="match status" value="1"/>
</dbReference>
<evidence type="ECO:0000313" key="3">
    <source>
        <dbReference type="EMBL" id="CAK7209717.1"/>
    </source>
</evidence>
<organism evidence="3 4">
    <name type="scientific">Sporothrix bragantina</name>
    <dbReference type="NCBI Taxonomy" id="671064"/>
    <lineage>
        <taxon>Eukaryota</taxon>
        <taxon>Fungi</taxon>
        <taxon>Dikarya</taxon>
        <taxon>Ascomycota</taxon>
        <taxon>Pezizomycotina</taxon>
        <taxon>Sordariomycetes</taxon>
        <taxon>Sordariomycetidae</taxon>
        <taxon>Ophiostomatales</taxon>
        <taxon>Ophiostomataceae</taxon>
        <taxon>Sporothrix</taxon>
    </lineage>
</organism>
<comment type="caution">
    <text evidence="3">The sequence shown here is derived from an EMBL/GenBank/DDBJ whole genome shotgun (WGS) entry which is preliminary data.</text>
</comment>
<dbReference type="EMBL" id="CAWUHC010000003">
    <property type="protein sequence ID" value="CAK7209717.1"/>
    <property type="molecule type" value="Genomic_DNA"/>
</dbReference>
<evidence type="ECO:0000313" key="4">
    <source>
        <dbReference type="Proteomes" id="UP001642406"/>
    </source>
</evidence>
<dbReference type="Gene3D" id="2.60.40.1210">
    <property type="entry name" value="Cellobiose dehydrogenase, cytochrome domain"/>
    <property type="match status" value="1"/>
</dbReference>
<protein>
    <recommendedName>
        <fullName evidence="2">Cellobiose dehydrogenase-like cytochrome domain-containing protein</fullName>
    </recommendedName>
</protein>
<feature type="domain" description="Cellobiose dehydrogenase-like cytochrome" evidence="2">
    <location>
        <begin position="32"/>
        <end position="117"/>
    </location>
</feature>
<feature type="chain" id="PRO_5045274153" description="Cellobiose dehydrogenase-like cytochrome domain-containing protein" evidence="1">
    <location>
        <begin position="24"/>
        <end position="117"/>
    </location>
</feature>
<proteinExistence type="predicted"/>
<sequence>MRLAQLVPWGTALASLAASPTLAASEGDTSVYHDMETGFTFTQYYGKYSLNNGGITYRIAVPSGVAANTNFDVVLQVIAPVDVGWAGLAWGGGMTGNPLAAVWGWQSGAVISSRWAT</sequence>
<feature type="signal peptide" evidence="1">
    <location>
        <begin position="1"/>
        <end position="23"/>
    </location>
</feature>
<name>A0ABP0AR26_9PEZI</name>